<evidence type="ECO:0000313" key="1">
    <source>
        <dbReference type="EMBL" id="KAF4646777.1"/>
    </source>
</evidence>
<name>A0A7J6KI27_PERCH</name>
<dbReference type="AlphaFoldDB" id="A0A7J6KI27"/>
<dbReference type="Gene3D" id="3.30.420.10">
    <property type="entry name" value="Ribonuclease H-like superfamily/Ribonuclease H"/>
    <property type="match status" value="1"/>
</dbReference>
<dbReference type="OrthoDB" id="6082665at2759"/>
<accession>A0A7J6KI27</accession>
<dbReference type="Proteomes" id="UP000591131">
    <property type="component" value="Unassembled WGS sequence"/>
</dbReference>
<gene>
    <name evidence="1" type="ORF">FOL47_005665</name>
</gene>
<evidence type="ECO:0000313" key="2">
    <source>
        <dbReference type="Proteomes" id="UP000591131"/>
    </source>
</evidence>
<dbReference type="SUPFAM" id="SSF53098">
    <property type="entry name" value="Ribonuclease H-like"/>
    <property type="match status" value="1"/>
</dbReference>
<dbReference type="InterPro" id="IPR012337">
    <property type="entry name" value="RNaseH-like_sf"/>
</dbReference>
<dbReference type="InterPro" id="IPR036397">
    <property type="entry name" value="RNaseH_sf"/>
</dbReference>
<dbReference type="GO" id="GO:0003676">
    <property type="term" value="F:nucleic acid binding"/>
    <property type="evidence" value="ECO:0007669"/>
    <property type="project" value="InterPro"/>
</dbReference>
<feature type="non-terminal residue" evidence="1">
    <location>
        <position position="180"/>
    </location>
</feature>
<keyword evidence="2" id="KW-1185">Reference proteome</keyword>
<protein>
    <recommendedName>
        <fullName evidence="3">RNase H type-1 domain-containing protein</fullName>
    </recommendedName>
</protein>
<sequence>SGDPAHGLWLLPKKEDMVRCWVDASELAEGVVLTSEQDDILADGTWLASPSDSTSTQKPSTHINVRELDVIIKGIEYLILYGYQKATIMSDSKSAVTWLSKTLNHQKVIAKGLHRFLIDRRLSLVRSLIHEYSLVLSVQWVSTDRNIADRLTRLPKPLAGMSSRLCGATINCSLGGEGLK</sequence>
<proteinExistence type="predicted"/>
<comment type="caution">
    <text evidence="1">The sequence shown here is derived from an EMBL/GenBank/DDBJ whole genome shotgun (WGS) entry which is preliminary data.</text>
</comment>
<organism evidence="1 2">
    <name type="scientific">Perkinsus chesapeaki</name>
    <name type="common">Clam parasite</name>
    <name type="synonym">Perkinsus andrewsi</name>
    <dbReference type="NCBI Taxonomy" id="330153"/>
    <lineage>
        <taxon>Eukaryota</taxon>
        <taxon>Sar</taxon>
        <taxon>Alveolata</taxon>
        <taxon>Perkinsozoa</taxon>
        <taxon>Perkinsea</taxon>
        <taxon>Perkinsida</taxon>
        <taxon>Perkinsidae</taxon>
        <taxon>Perkinsus</taxon>
    </lineage>
</organism>
<reference evidence="1 2" key="1">
    <citation type="submission" date="2020-04" db="EMBL/GenBank/DDBJ databases">
        <title>Perkinsus chesapeaki whole genome sequence.</title>
        <authorList>
            <person name="Bogema D.R."/>
        </authorList>
    </citation>
    <scope>NUCLEOTIDE SEQUENCE [LARGE SCALE GENOMIC DNA]</scope>
    <source>
        <strain evidence="1">ATCC PRA-425</strain>
    </source>
</reference>
<evidence type="ECO:0008006" key="3">
    <source>
        <dbReference type="Google" id="ProtNLM"/>
    </source>
</evidence>
<feature type="non-terminal residue" evidence="1">
    <location>
        <position position="1"/>
    </location>
</feature>
<dbReference type="EMBL" id="JAAPAO010003117">
    <property type="protein sequence ID" value="KAF4646777.1"/>
    <property type="molecule type" value="Genomic_DNA"/>
</dbReference>